<sequence>MLIQYAIIADIVGSRALPDRARAQQTFIGVLTRAGEGLDLPRSPYATVGDEFQAVAGSLCSALTLTLRTQLLLPDPLSLRFGVGAGEIREVGTVAGAPVQDGSAWWLAREAIDAAHAAQGAGLDFVRTRVRLNENAADAQAQHADRHVQQERDQVTNAMLVLRDQTVQRMRERPRRLMGHLLMGATQVEAAVAEGVTQSAVSALVRGTGAGLLEAQALLVAAADDRRRKEGFR</sequence>
<dbReference type="Pfam" id="PF16264">
    <property type="entry name" value="SatD"/>
    <property type="match status" value="1"/>
</dbReference>
<dbReference type="PATRIC" id="fig|1125718.3.peg.687"/>
<dbReference type="OrthoDB" id="4711815at2"/>
<protein>
    <recommendedName>
        <fullName evidence="3">SatD family protein</fullName>
    </recommendedName>
</protein>
<organism evidence="1 2">
    <name type="scientific">Actinomyces massiliensis F0489</name>
    <dbReference type="NCBI Taxonomy" id="1125718"/>
    <lineage>
        <taxon>Bacteria</taxon>
        <taxon>Bacillati</taxon>
        <taxon>Actinomycetota</taxon>
        <taxon>Actinomycetes</taxon>
        <taxon>Actinomycetales</taxon>
        <taxon>Actinomycetaceae</taxon>
        <taxon>Actinomyces</taxon>
    </lineage>
</organism>
<accession>J0NPL3</accession>
<dbReference type="eggNOG" id="COG1595">
    <property type="taxonomic scope" value="Bacteria"/>
</dbReference>
<evidence type="ECO:0008006" key="3">
    <source>
        <dbReference type="Google" id="ProtNLM"/>
    </source>
</evidence>
<dbReference type="InterPro" id="IPR032580">
    <property type="entry name" value="SatD"/>
</dbReference>
<evidence type="ECO:0000313" key="2">
    <source>
        <dbReference type="Proteomes" id="UP000002941"/>
    </source>
</evidence>
<dbReference type="AlphaFoldDB" id="J0NPL3"/>
<evidence type="ECO:0000313" key="1">
    <source>
        <dbReference type="EMBL" id="EJF46727.1"/>
    </source>
</evidence>
<proteinExistence type="predicted"/>
<keyword evidence="2" id="KW-1185">Reference proteome</keyword>
<name>J0NPL3_9ACTO</name>
<comment type="caution">
    <text evidence="1">The sequence shown here is derived from an EMBL/GenBank/DDBJ whole genome shotgun (WGS) entry which is preliminary data.</text>
</comment>
<dbReference type="Proteomes" id="UP000002941">
    <property type="component" value="Unassembled WGS sequence"/>
</dbReference>
<gene>
    <name evidence="1" type="ORF">HMPREF1318_0624</name>
</gene>
<dbReference type="EMBL" id="AKFT01000050">
    <property type="protein sequence ID" value="EJF46727.1"/>
    <property type="molecule type" value="Genomic_DNA"/>
</dbReference>
<reference evidence="1 2" key="1">
    <citation type="submission" date="2012-05" db="EMBL/GenBank/DDBJ databases">
        <authorList>
            <person name="Harkins D.M."/>
            <person name="Madupu R."/>
            <person name="Durkin A.S."/>
            <person name="Torralba M."/>
            <person name="Methe B."/>
            <person name="Sutton G.G."/>
            <person name="Nelson K.E."/>
        </authorList>
    </citation>
    <scope>NUCLEOTIDE SEQUENCE [LARGE SCALE GENOMIC DNA]</scope>
    <source>
        <strain evidence="1 2">F0489</strain>
    </source>
</reference>
<dbReference type="RefSeq" id="WP_008730346.1">
    <property type="nucleotide sequence ID" value="NZ_AKFT01000050.1"/>
</dbReference>